<protein>
    <recommendedName>
        <fullName evidence="3">Chromo domain-containing protein</fullName>
    </recommendedName>
</protein>
<keyword evidence="2" id="KW-1185">Reference proteome</keyword>
<evidence type="ECO:0008006" key="3">
    <source>
        <dbReference type="Google" id="ProtNLM"/>
    </source>
</evidence>
<gene>
    <name evidence="1" type="ORF">V8G54_036163</name>
</gene>
<accession>A0AAQ3MGN1</accession>
<sequence length="122" mass="14242">MHKGAKIHPVFHISLLKKFQGNLPQQYICLPLTTSEFGPIVQPWKILKCRVITRNQQKVSQVLVQWNISDPKKATWEDVEEVKDVNPLFNLEDKVVFYEKSNVTCIKEQRQKEECTYNISIG</sequence>
<organism evidence="1 2">
    <name type="scientific">Vigna mungo</name>
    <name type="common">Black gram</name>
    <name type="synonym">Phaseolus mungo</name>
    <dbReference type="NCBI Taxonomy" id="3915"/>
    <lineage>
        <taxon>Eukaryota</taxon>
        <taxon>Viridiplantae</taxon>
        <taxon>Streptophyta</taxon>
        <taxon>Embryophyta</taxon>
        <taxon>Tracheophyta</taxon>
        <taxon>Spermatophyta</taxon>
        <taxon>Magnoliopsida</taxon>
        <taxon>eudicotyledons</taxon>
        <taxon>Gunneridae</taxon>
        <taxon>Pentapetalae</taxon>
        <taxon>rosids</taxon>
        <taxon>fabids</taxon>
        <taxon>Fabales</taxon>
        <taxon>Fabaceae</taxon>
        <taxon>Papilionoideae</taxon>
        <taxon>50 kb inversion clade</taxon>
        <taxon>NPAAA clade</taxon>
        <taxon>indigoferoid/millettioid clade</taxon>
        <taxon>Phaseoleae</taxon>
        <taxon>Vigna</taxon>
    </lineage>
</organism>
<dbReference type="AlphaFoldDB" id="A0AAQ3MGN1"/>
<name>A0AAQ3MGN1_VIGMU</name>
<dbReference type="InterPro" id="IPR016197">
    <property type="entry name" value="Chromo-like_dom_sf"/>
</dbReference>
<reference evidence="1 2" key="1">
    <citation type="journal article" date="2023" name="Life. Sci Alliance">
        <title>Evolutionary insights into 3D genome organization and epigenetic landscape of Vigna mungo.</title>
        <authorList>
            <person name="Junaid A."/>
            <person name="Singh B."/>
            <person name="Bhatia S."/>
        </authorList>
    </citation>
    <scope>NUCLEOTIDE SEQUENCE [LARGE SCALE GENOMIC DNA]</scope>
    <source>
        <strain evidence="1">Urdbean</strain>
    </source>
</reference>
<proteinExistence type="predicted"/>
<dbReference type="SUPFAM" id="SSF54160">
    <property type="entry name" value="Chromo domain-like"/>
    <property type="match status" value="1"/>
</dbReference>
<evidence type="ECO:0000313" key="1">
    <source>
        <dbReference type="EMBL" id="WVY90649.1"/>
    </source>
</evidence>
<dbReference type="Proteomes" id="UP001374535">
    <property type="component" value="Chromosome 11"/>
</dbReference>
<dbReference type="EMBL" id="CP144690">
    <property type="protein sequence ID" value="WVY90649.1"/>
    <property type="molecule type" value="Genomic_DNA"/>
</dbReference>
<evidence type="ECO:0000313" key="2">
    <source>
        <dbReference type="Proteomes" id="UP001374535"/>
    </source>
</evidence>